<dbReference type="GO" id="GO:0090729">
    <property type="term" value="F:toxin activity"/>
    <property type="evidence" value="ECO:0007669"/>
    <property type="project" value="UniProtKB-UniRule"/>
</dbReference>
<name>W0LQ84_OXYTA</name>
<keyword evidence="4 6" id="KW-0960">Knottin</keyword>
<organism evidence="9">
    <name type="scientific">Oxyopes takobius</name>
    <name type="common">Lynx spider</name>
    <name type="synonym">Oxyopes foliiformis</name>
    <dbReference type="NCBI Taxonomy" id="666126"/>
    <lineage>
        <taxon>Eukaryota</taxon>
        <taxon>Metazoa</taxon>
        <taxon>Ecdysozoa</taxon>
        <taxon>Arthropoda</taxon>
        <taxon>Chelicerata</taxon>
        <taxon>Arachnida</taxon>
        <taxon>Araneae</taxon>
        <taxon>Araneomorphae</taxon>
        <taxon>Entelegynae</taxon>
        <taxon>Lycosoidea</taxon>
        <taxon>Oxyopidae</taxon>
        <taxon>Oxyopes</taxon>
    </lineage>
</organism>
<accession>W0LQ84</accession>
<evidence type="ECO:0000313" key="9">
    <source>
        <dbReference type="EMBL" id="AHG24517.1"/>
    </source>
</evidence>
<feature type="domain" description="Oxytoxin-type inhibitor cystine knot (ICK)" evidence="8">
    <location>
        <begin position="55"/>
        <end position="128"/>
    </location>
</feature>
<comment type="domain">
    <text evidence="6">The presence of a 'disulfide through disulfide knot' structurally defines this protein as a knottin.</text>
</comment>
<comment type="subcellular location">
    <subcellularLocation>
        <location evidence="1 6">Secreted</location>
    </subcellularLocation>
</comment>
<evidence type="ECO:0000256" key="3">
    <source>
        <dbReference type="ARBA" id="ARBA00022656"/>
    </source>
</evidence>
<feature type="disulfide bond" evidence="6">
    <location>
        <begin position="65"/>
        <end position="77"/>
    </location>
</feature>
<dbReference type="EMBL" id="KF766563">
    <property type="protein sequence ID" value="AHG24517.1"/>
    <property type="molecule type" value="mRNA"/>
</dbReference>
<evidence type="ECO:0000256" key="5">
    <source>
        <dbReference type="ARBA" id="ARBA00023157"/>
    </source>
</evidence>
<feature type="disulfide bond" evidence="6">
    <location>
        <begin position="58"/>
        <end position="72"/>
    </location>
</feature>
<keyword evidence="7" id="KW-0732">Signal</keyword>
<evidence type="ECO:0000256" key="7">
    <source>
        <dbReference type="SAM" id="SignalP"/>
    </source>
</evidence>
<reference evidence="9" key="1">
    <citation type="journal article" date="2014" name="FEBS Lett.">
        <title>Genes and evolution of two-domain toxins from lynx spider venom.</title>
        <authorList>
            <person name="Sachkova M.Y."/>
            <person name="Slavokhotova A.A."/>
            <person name="Grishin E.V."/>
            <person name="Vassilevski A.A."/>
        </authorList>
    </citation>
    <scope>NUCLEOTIDE SEQUENCE</scope>
    <source>
        <tissue evidence="9">Venom gland</tissue>
    </source>
</reference>
<dbReference type="GO" id="GO:0005576">
    <property type="term" value="C:extracellular region"/>
    <property type="evidence" value="ECO:0007669"/>
    <property type="project" value="UniProtKB-SubCell"/>
</dbReference>
<sequence length="139" mass="15454">MKIVLVFVCTLYLAQATYLSEQDVNEVSEFLEALDQANEAASEMVEAAETEEARDWECLPLHSSCENDCTCCENHHCHCPYKNVNKVVKVGTALAQAPSWVKIPKALLRCSCQRNDKEGKVNTCPKYGKVGKSKKGRKG</sequence>
<dbReference type="AlphaFoldDB" id="W0LQ84"/>
<proteinExistence type="evidence at transcript level"/>
<dbReference type="ArachnoServer" id="AS001725">
    <property type="toxin name" value="U1-oxotoxin-Ot1a"/>
</dbReference>
<keyword evidence="5 6" id="KW-1015">Disulfide bond</keyword>
<evidence type="ECO:0000256" key="6">
    <source>
        <dbReference type="PROSITE-ProRule" id="PRU01208"/>
    </source>
</evidence>
<comment type="caution">
    <text evidence="6">Lacks conserved residue(s) required for the propagation of feature annotation.</text>
</comment>
<keyword evidence="2 6" id="KW-0964">Secreted</keyword>
<evidence type="ECO:0000256" key="1">
    <source>
        <dbReference type="ARBA" id="ARBA00004613"/>
    </source>
</evidence>
<dbReference type="InterPro" id="IPR044061">
    <property type="entry name" value="OXYTX_ICK"/>
</dbReference>
<evidence type="ECO:0000256" key="4">
    <source>
        <dbReference type="ARBA" id="ARBA00022854"/>
    </source>
</evidence>
<evidence type="ECO:0000256" key="2">
    <source>
        <dbReference type="ARBA" id="ARBA00022525"/>
    </source>
</evidence>
<keyword evidence="3 6" id="KW-0800">Toxin</keyword>
<feature type="signal peptide" evidence="7">
    <location>
        <begin position="1"/>
        <end position="16"/>
    </location>
</feature>
<evidence type="ECO:0000259" key="8">
    <source>
        <dbReference type="PROSITE" id="PS51861"/>
    </source>
</evidence>
<dbReference type="PROSITE" id="PS51861">
    <property type="entry name" value="OXYTX_ICK"/>
    <property type="match status" value="1"/>
</dbReference>
<feature type="chain" id="PRO_5004792138" evidence="7">
    <location>
        <begin position="17"/>
        <end position="139"/>
    </location>
</feature>
<protein>
    <submittedName>
        <fullName evidence="9">Tx-3</fullName>
    </submittedName>
</protein>